<dbReference type="InterPro" id="IPR016181">
    <property type="entry name" value="Acyl_CoA_acyltransferase"/>
</dbReference>
<keyword evidence="2" id="KW-0479">Metal-binding</keyword>
<dbReference type="PANTHER" id="PTHR46309">
    <property type="entry name" value="PHD FINGER PROTEIN 12"/>
    <property type="match status" value="1"/>
</dbReference>
<accession>A0A2Z7A541</accession>
<dbReference type="Pfam" id="PF16135">
    <property type="entry name" value="TDBD"/>
    <property type="match status" value="1"/>
</dbReference>
<organism evidence="9 10">
    <name type="scientific">Dorcoceras hygrometricum</name>
    <dbReference type="NCBI Taxonomy" id="472368"/>
    <lineage>
        <taxon>Eukaryota</taxon>
        <taxon>Viridiplantae</taxon>
        <taxon>Streptophyta</taxon>
        <taxon>Embryophyta</taxon>
        <taxon>Tracheophyta</taxon>
        <taxon>Spermatophyta</taxon>
        <taxon>Magnoliopsida</taxon>
        <taxon>eudicotyledons</taxon>
        <taxon>Gunneridae</taxon>
        <taxon>Pentapetalae</taxon>
        <taxon>asterids</taxon>
        <taxon>lamiids</taxon>
        <taxon>Lamiales</taxon>
        <taxon>Gesneriaceae</taxon>
        <taxon>Didymocarpoideae</taxon>
        <taxon>Trichosporeae</taxon>
        <taxon>Loxocarpinae</taxon>
        <taxon>Dorcoceras</taxon>
    </lineage>
</organism>
<feature type="domain" description="PHD-type" evidence="7">
    <location>
        <begin position="102"/>
        <end position="146"/>
    </location>
</feature>
<evidence type="ECO:0000259" key="7">
    <source>
        <dbReference type="PROSITE" id="PS50016"/>
    </source>
</evidence>
<dbReference type="InterPro" id="IPR032308">
    <property type="entry name" value="TDBD"/>
</dbReference>
<dbReference type="Proteomes" id="UP000250235">
    <property type="component" value="Unassembled WGS sequence"/>
</dbReference>
<evidence type="ECO:0000256" key="4">
    <source>
        <dbReference type="ARBA" id="ARBA00022833"/>
    </source>
</evidence>
<dbReference type="InterPro" id="IPR042163">
    <property type="entry name" value="PHF12"/>
</dbReference>
<dbReference type="InterPro" id="IPR000182">
    <property type="entry name" value="GNAT_dom"/>
</dbReference>
<dbReference type="InterPro" id="IPR019787">
    <property type="entry name" value="Znf_PHD-finger"/>
</dbReference>
<dbReference type="InterPro" id="IPR011011">
    <property type="entry name" value="Znf_FYVE_PHD"/>
</dbReference>
<evidence type="ECO:0000256" key="5">
    <source>
        <dbReference type="ARBA" id="ARBA00023242"/>
    </source>
</evidence>
<evidence type="ECO:0000256" key="6">
    <source>
        <dbReference type="PROSITE-ProRule" id="PRU00146"/>
    </source>
</evidence>
<evidence type="ECO:0000256" key="1">
    <source>
        <dbReference type="ARBA" id="ARBA00004123"/>
    </source>
</evidence>
<dbReference type="GO" id="GO:0006357">
    <property type="term" value="P:regulation of transcription by RNA polymerase II"/>
    <property type="evidence" value="ECO:0007669"/>
    <property type="project" value="TreeGrafter"/>
</dbReference>
<dbReference type="SUPFAM" id="SSF55729">
    <property type="entry name" value="Acyl-CoA N-acyltransferases (Nat)"/>
    <property type="match status" value="1"/>
</dbReference>
<reference evidence="9 10" key="1">
    <citation type="journal article" date="2015" name="Proc. Natl. Acad. Sci. U.S.A.">
        <title>The resurrection genome of Boea hygrometrica: A blueprint for survival of dehydration.</title>
        <authorList>
            <person name="Xiao L."/>
            <person name="Yang G."/>
            <person name="Zhang L."/>
            <person name="Yang X."/>
            <person name="Zhao S."/>
            <person name="Ji Z."/>
            <person name="Zhou Q."/>
            <person name="Hu M."/>
            <person name="Wang Y."/>
            <person name="Chen M."/>
            <person name="Xu Y."/>
            <person name="Jin H."/>
            <person name="Xiao X."/>
            <person name="Hu G."/>
            <person name="Bao F."/>
            <person name="Hu Y."/>
            <person name="Wan P."/>
            <person name="Li L."/>
            <person name="Deng X."/>
            <person name="Kuang T."/>
            <person name="Xiang C."/>
            <person name="Zhu J.K."/>
            <person name="Oliver M.J."/>
            <person name="He Y."/>
        </authorList>
    </citation>
    <scope>NUCLEOTIDE SEQUENCE [LARGE SCALE GENOMIC DNA]</scope>
    <source>
        <strain evidence="10">cv. XS01</strain>
    </source>
</reference>
<dbReference type="EMBL" id="KV019044">
    <property type="protein sequence ID" value="KZV16569.1"/>
    <property type="molecule type" value="Genomic_DNA"/>
</dbReference>
<dbReference type="CDD" id="cd04301">
    <property type="entry name" value="NAT_SF"/>
    <property type="match status" value="1"/>
</dbReference>
<comment type="subcellular location">
    <subcellularLocation>
        <location evidence="1">Nucleus</location>
    </subcellularLocation>
</comment>
<keyword evidence="3 6" id="KW-0863">Zinc-finger</keyword>
<feature type="domain" description="N-acetyltransferase" evidence="8">
    <location>
        <begin position="241"/>
        <end position="401"/>
    </location>
</feature>
<keyword evidence="4" id="KW-0862">Zinc</keyword>
<dbReference type="Gene3D" id="3.30.40.10">
    <property type="entry name" value="Zinc/RING finger domain, C3HC4 (zinc finger)"/>
    <property type="match status" value="1"/>
</dbReference>
<name>A0A2Z7A541_9LAMI</name>
<dbReference type="InterPro" id="IPR013083">
    <property type="entry name" value="Znf_RING/FYVE/PHD"/>
</dbReference>
<dbReference type="InterPro" id="IPR001965">
    <property type="entry name" value="Znf_PHD"/>
</dbReference>
<protein>
    <recommendedName>
        <fullName evidence="11">PHD-type domain-containing protein</fullName>
    </recommendedName>
</protein>
<evidence type="ECO:0000313" key="10">
    <source>
        <dbReference type="Proteomes" id="UP000250235"/>
    </source>
</evidence>
<dbReference type="GO" id="GO:0003714">
    <property type="term" value="F:transcription corepressor activity"/>
    <property type="evidence" value="ECO:0007669"/>
    <property type="project" value="InterPro"/>
</dbReference>
<evidence type="ECO:0000256" key="2">
    <source>
        <dbReference type="ARBA" id="ARBA00022723"/>
    </source>
</evidence>
<dbReference type="PROSITE" id="PS50016">
    <property type="entry name" value="ZF_PHD_2"/>
    <property type="match status" value="1"/>
</dbReference>
<dbReference type="SUPFAM" id="SSF57903">
    <property type="entry name" value="FYVE/PHD zinc finger"/>
    <property type="match status" value="1"/>
</dbReference>
<evidence type="ECO:0000313" key="9">
    <source>
        <dbReference type="EMBL" id="KZV16569.1"/>
    </source>
</evidence>
<dbReference type="GO" id="GO:0005634">
    <property type="term" value="C:nucleus"/>
    <property type="evidence" value="ECO:0007669"/>
    <property type="project" value="UniProtKB-SubCell"/>
</dbReference>
<dbReference type="Gene3D" id="3.40.630.30">
    <property type="match status" value="1"/>
</dbReference>
<dbReference type="GO" id="GO:0016747">
    <property type="term" value="F:acyltransferase activity, transferring groups other than amino-acyl groups"/>
    <property type="evidence" value="ECO:0007669"/>
    <property type="project" value="InterPro"/>
</dbReference>
<dbReference type="AlphaFoldDB" id="A0A2Z7A541"/>
<dbReference type="PANTHER" id="PTHR46309:SF1">
    <property type="entry name" value="PHD FINGER PROTEIN 12"/>
    <property type="match status" value="1"/>
</dbReference>
<gene>
    <name evidence="9" type="ORF">F511_11401</name>
</gene>
<proteinExistence type="predicted"/>
<dbReference type="SMART" id="SM00249">
    <property type="entry name" value="PHD"/>
    <property type="match status" value="1"/>
</dbReference>
<keyword evidence="10" id="KW-1185">Reference proteome</keyword>
<evidence type="ECO:0008006" key="11">
    <source>
        <dbReference type="Google" id="ProtNLM"/>
    </source>
</evidence>
<dbReference type="PROSITE" id="PS51186">
    <property type="entry name" value="GNAT"/>
    <property type="match status" value="1"/>
</dbReference>
<evidence type="ECO:0000256" key="3">
    <source>
        <dbReference type="ARBA" id="ARBA00022771"/>
    </source>
</evidence>
<evidence type="ECO:0000259" key="8">
    <source>
        <dbReference type="PROSITE" id="PS51186"/>
    </source>
</evidence>
<keyword evidence="5" id="KW-0539">Nucleus</keyword>
<dbReference type="Pfam" id="PF23209">
    <property type="entry name" value="IDM1_C"/>
    <property type="match status" value="1"/>
</dbReference>
<dbReference type="InterPro" id="IPR056511">
    <property type="entry name" value="IDM1_C"/>
</dbReference>
<dbReference type="GO" id="GO:0008270">
    <property type="term" value="F:zinc ion binding"/>
    <property type="evidence" value="ECO:0007669"/>
    <property type="project" value="UniProtKB-KW"/>
</dbReference>
<dbReference type="OrthoDB" id="429143at2759"/>
<sequence length="530" mass="58417">MIDLGTIALGVKVAYKLRRSGKRLLEGMVTKDGICCDCCGNMHTIRDFESHAGGKHGNPFCHIYIDSGNSLLQCLEDSWKKHLETNDMGFVCVDVDGEDPNDDTCNFCGDGGNLICCDSCPSTFHHGCLCIDVPSGDWHCLHCSCKFCGIAGQTDSMGDDNDDAFVSELFTCLLCEEKFHVHCTQGNVAENFDYSDHPSFCSMDCLKIFEHLQVTGIRYELEEGFSYTILQRRDECINEDCTVEEINSKLAVAFTIMDECFEPIIDERSGSNVIHSVVYSCGSNIRRLDFGGFYTIVLEKGDELVAAASIRIHGSQLAEMPFIGTRYSYRRQGMCKRLLNAIEKVLNSLGVEKLVIPAISELNETWTNKFGFVPLEESKRKEMKYMSLIVFPGINMLQKIVYEHQCQLNSAVESGADLPDSAAVTESVEAEALHQNMLQQNNVTETLNLDTSMEKTDCPKNKVGAVDSGPVRSSDGVCVNASPGQESCVKDLDASKGSKSFLKDSATADCKLEAKQSDEGFRVPLVTGSL</sequence>